<dbReference type="EMBL" id="JAUZMY010000010">
    <property type="protein sequence ID" value="MEE2037966.1"/>
    <property type="molecule type" value="Genomic_DNA"/>
</dbReference>
<reference evidence="2 3" key="1">
    <citation type="submission" date="2023-08" db="EMBL/GenBank/DDBJ databases">
        <authorList>
            <person name="Girao M."/>
            <person name="Carvalho M.F."/>
        </authorList>
    </citation>
    <scope>NUCLEOTIDE SEQUENCE [LARGE SCALE GENOMIC DNA]</scope>
    <source>
        <strain evidence="2 3">CT-R113</strain>
    </source>
</reference>
<sequence length="104" mass="11747">MTPTWKITPTHVDGHPAISFQRPWDEEPTTIRVLDPDRVRTDLEALERIEADNPGWFAGFLHRHVPVTRLDGLWAQHPGDVLVEADTVTDLVELIAAARLEHGL</sequence>
<comment type="caution">
    <text evidence="2">The sequence shown here is derived from an EMBL/GenBank/DDBJ whole genome shotgun (WGS) entry which is preliminary data.</text>
</comment>
<evidence type="ECO:0000256" key="1">
    <source>
        <dbReference type="SAM" id="MobiDB-lite"/>
    </source>
</evidence>
<keyword evidence="3" id="KW-1185">Reference proteome</keyword>
<protein>
    <submittedName>
        <fullName evidence="2">Uncharacterized protein</fullName>
    </submittedName>
</protein>
<gene>
    <name evidence="2" type="ORF">Q8791_12135</name>
</gene>
<evidence type="ECO:0000313" key="3">
    <source>
        <dbReference type="Proteomes" id="UP001356095"/>
    </source>
</evidence>
<dbReference type="Proteomes" id="UP001356095">
    <property type="component" value="Unassembled WGS sequence"/>
</dbReference>
<feature type="region of interest" description="Disordered" evidence="1">
    <location>
        <begin position="1"/>
        <end position="21"/>
    </location>
</feature>
<evidence type="ECO:0000313" key="2">
    <source>
        <dbReference type="EMBL" id="MEE2037966.1"/>
    </source>
</evidence>
<accession>A0ABU7K6T7</accession>
<organism evidence="2 3">
    <name type="scientific">Nocardiopsis codii</name>
    <dbReference type="NCBI Taxonomy" id="3065942"/>
    <lineage>
        <taxon>Bacteria</taxon>
        <taxon>Bacillati</taxon>
        <taxon>Actinomycetota</taxon>
        <taxon>Actinomycetes</taxon>
        <taxon>Streptosporangiales</taxon>
        <taxon>Nocardiopsidaceae</taxon>
        <taxon>Nocardiopsis</taxon>
    </lineage>
</organism>
<proteinExistence type="predicted"/>
<name>A0ABU7K6T7_9ACTN</name>
<dbReference type="RefSeq" id="WP_330091757.1">
    <property type="nucleotide sequence ID" value="NZ_JAUZMY010000010.1"/>
</dbReference>